<feature type="non-terminal residue" evidence="3">
    <location>
        <position position="1"/>
    </location>
</feature>
<dbReference type="InterPro" id="IPR036339">
    <property type="entry name" value="PUB-like_dom_sf"/>
</dbReference>
<gene>
    <name evidence="3" type="ORF">OTU49_006467</name>
</gene>
<evidence type="ECO:0000313" key="3">
    <source>
        <dbReference type="EMBL" id="KAK8733761.1"/>
    </source>
</evidence>
<feature type="region of interest" description="Disordered" evidence="1">
    <location>
        <begin position="186"/>
        <end position="226"/>
    </location>
</feature>
<keyword evidence="4" id="KW-1185">Reference proteome</keyword>
<evidence type="ECO:0000256" key="1">
    <source>
        <dbReference type="SAM" id="MobiDB-lite"/>
    </source>
</evidence>
<name>A0AAW0X3J5_CHEQU</name>
<feature type="domain" description="PUB" evidence="2">
    <location>
        <begin position="52"/>
        <end position="116"/>
    </location>
</feature>
<dbReference type="EMBL" id="JARKIK010000053">
    <property type="protein sequence ID" value="KAK8733761.1"/>
    <property type="molecule type" value="Genomic_DNA"/>
</dbReference>
<proteinExistence type="predicted"/>
<evidence type="ECO:0000313" key="4">
    <source>
        <dbReference type="Proteomes" id="UP001445076"/>
    </source>
</evidence>
<comment type="caution">
    <text evidence="3">The sequence shown here is derived from an EMBL/GenBank/DDBJ whole genome shotgun (WGS) entry which is preliminary data.</text>
</comment>
<dbReference type="SMART" id="SM00580">
    <property type="entry name" value="PUG"/>
    <property type="match status" value="1"/>
</dbReference>
<dbReference type="InterPro" id="IPR018997">
    <property type="entry name" value="PUB_domain"/>
</dbReference>
<feature type="compositionally biased region" description="Basic and acidic residues" evidence="1">
    <location>
        <begin position="186"/>
        <end position="198"/>
    </location>
</feature>
<sequence>CAGLLTPLVCLSFSQDSQITRCFIKNFHNFRIMGSVEAALTLLDDLSTKDKRACIELLIRIFRNVVSHPDDSKYRTLKITNKTFNGDVWQHEAGRMVMKAAGWVTIGDTVQLPSHVNLTLELQVILANREVKPDEREWRNETKIIVPNAAKQREEELRRKALAEKEKEMAILRKEMAERKEIAERIRAEHRRDQETKRVKSAAKAVPRGKGETSKMTDLLPKSGGG</sequence>
<reference evidence="3 4" key="1">
    <citation type="journal article" date="2024" name="BMC Genomics">
        <title>Genome assembly of redclaw crayfish (Cherax quadricarinatus) provides insights into its immune adaptation and hypoxia tolerance.</title>
        <authorList>
            <person name="Liu Z."/>
            <person name="Zheng J."/>
            <person name="Li H."/>
            <person name="Fang K."/>
            <person name="Wang S."/>
            <person name="He J."/>
            <person name="Zhou D."/>
            <person name="Weng S."/>
            <person name="Chi M."/>
            <person name="Gu Z."/>
            <person name="He J."/>
            <person name="Li F."/>
            <person name="Wang M."/>
        </authorList>
    </citation>
    <scope>NUCLEOTIDE SEQUENCE [LARGE SCALE GENOMIC DNA]</scope>
    <source>
        <strain evidence="3">ZL_2023a</strain>
    </source>
</reference>
<dbReference type="Pfam" id="PF09409">
    <property type="entry name" value="PUB"/>
    <property type="match status" value="1"/>
</dbReference>
<dbReference type="SUPFAM" id="SSF143503">
    <property type="entry name" value="PUG domain-like"/>
    <property type="match status" value="1"/>
</dbReference>
<accession>A0AAW0X3J5</accession>
<dbReference type="CDD" id="cd09212">
    <property type="entry name" value="PUB"/>
    <property type="match status" value="1"/>
</dbReference>
<evidence type="ECO:0000259" key="2">
    <source>
        <dbReference type="Pfam" id="PF09409"/>
    </source>
</evidence>
<dbReference type="Proteomes" id="UP001445076">
    <property type="component" value="Unassembled WGS sequence"/>
</dbReference>
<organism evidence="3 4">
    <name type="scientific">Cherax quadricarinatus</name>
    <name type="common">Australian red claw crayfish</name>
    <dbReference type="NCBI Taxonomy" id="27406"/>
    <lineage>
        <taxon>Eukaryota</taxon>
        <taxon>Metazoa</taxon>
        <taxon>Ecdysozoa</taxon>
        <taxon>Arthropoda</taxon>
        <taxon>Crustacea</taxon>
        <taxon>Multicrustacea</taxon>
        <taxon>Malacostraca</taxon>
        <taxon>Eumalacostraca</taxon>
        <taxon>Eucarida</taxon>
        <taxon>Decapoda</taxon>
        <taxon>Pleocyemata</taxon>
        <taxon>Astacidea</taxon>
        <taxon>Parastacoidea</taxon>
        <taxon>Parastacidae</taxon>
        <taxon>Cherax</taxon>
    </lineage>
</organism>
<protein>
    <recommendedName>
        <fullName evidence="2">PUB domain-containing protein</fullName>
    </recommendedName>
</protein>
<dbReference type="AlphaFoldDB" id="A0AAW0X3J5"/>
<dbReference type="Gene3D" id="1.20.58.2190">
    <property type="match status" value="1"/>
</dbReference>